<dbReference type="HAMAP" id="MF_01971">
    <property type="entry name" value="Kynurenine_monooxygenase"/>
    <property type="match status" value="1"/>
</dbReference>
<dbReference type="GO" id="GO:0043420">
    <property type="term" value="P:anthranilate metabolic process"/>
    <property type="evidence" value="ECO:0007669"/>
    <property type="project" value="UniProtKB-UniRule"/>
</dbReference>
<evidence type="ECO:0000256" key="3">
    <source>
        <dbReference type="ARBA" id="ARBA00022642"/>
    </source>
</evidence>
<dbReference type="SUPFAM" id="SSF51905">
    <property type="entry name" value="FAD/NAD(P)-binding domain"/>
    <property type="match status" value="1"/>
</dbReference>
<protein>
    <recommendedName>
        <fullName evidence="10">Kynurenine 3-monooxygenase</fullName>
        <ecNumber evidence="10">1.14.13.9</ecNumber>
    </recommendedName>
    <alternativeName>
        <fullName evidence="10">Kynurenine 3-hydroxylase</fullName>
    </alternativeName>
</protein>
<evidence type="ECO:0000256" key="7">
    <source>
        <dbReference type="ARBA" id="ARBA00023033"/>
    </source>
</evidence>
<keyword evidence="14" id="KW-1185">Reference proteome</keyword>
<dbReference type="GO" id="GO:0070189">
    <property type="term" value="P:kynurenine metabolic process"/>
    <property type="evidence" value="ECO:0007669"/>
    <property type="project" value="TreeGrafter"/>
</dbReference>
<evidence type="ECO:0000256" key="5">
    <source>
        <dbReference type="ARBA" id="ARBA00022857"/>
    </source>
</evidence>
<keyword evidence="11" id="KW-1133">Transmembrane helix</keyword>
<evidence type="ECO:0000256" key="6">
    <source>
        <dbReference type="ARBA" id="ARBA00023002"/>
    </source>
</evidence>
<dbReference type="EC" id="1.14.13.9" evidence="10"/>
<name>A0A8I6S0B8_CIMLE</name>
<dbReference type="Proteomes" id="UP000494040">
    <property type="component" value="Unassembled WGS sequence"/>
</dbReference>
<dbReference type="OMA" id="REFMFIA"/>
<dbReference type="UniPathway" id="UPA00253">
    <property type="reaction ID" value="UER00328"/>
</dbReference>
<dbReference type="OrthoDB" id="10053569at2759"/>
<dbReference type="GO" id="GO:0006569">
    <property type="term" value="P:L-tryptophan catabolic process"/>
    <property type="evidence" value="ECO:0007669"/>
    <property type="project" value="UniProtKB-UniRule"/>
</dbReference>
<evidence type="ECO:0000256" key="8">
    <source>
        <dbReference type="ARBA" id="ARBA00023128"/>
    </source>
</evidence>
<dbReference type="GO" id="GO:0004502">
    <property type="term" value="F:kynurenine 3-monooxygenase activity"/>
    <property type="evidence" value="ECO:0007669"/>
    <property type="project" value="UniProtKB-UniRule"/>
</dbReference>
<keyword evidence="7 10" id="KW-0503">Monooxygenase</keyword>
<dbReference type="AlphaFoldDB" id="A0A8I6S0B8"/>
<dbReference type="FunFam" id="3.50.50.60:FF:000129">
    <property type="entry name" value="Kynurenine 3-monooxygenase"/>
    <property type="match status" value="1"/>
</dbReference>
<accession>A0A8I6S0B8</accession>
<dbReference type="PRINTS" id="PR00420">
    <property type="entry name" value="RNGMNOXGNASE"/>
</dbReference>
<keyword evidence="3 10" id="KW-0662">Pyridine nucleotide biosynthesis</keyword>
<dbReference type="PANTHER" id="PTHR46028:SF2">
    <property type="entry name" value="KYNURENINE 3-MONOOXYGENASE"/>
    <property type="match status" value="1"/>
</dbReference>
<evidence type="ECO:0000256" key="2">
    <source>
        <dbReference type="ARBA" id="ARBA00022630"/>
    </source>
</evidence>
<evidence type="ECO:0000259" key="12">
    <source>
        <dbReference type="Pfam" id="PF01494"/>
    </source>
</evidence>
<comment type="subcellular location">
    <subcellularLocation>
        <location evidence="10">Mitochondrion</location>
    </subcellularLocation>
    <subcellularLocation>
        <location evidence="10">Membrane</location>
        <topology evidence="10">Multi-pass membrane protein</topology>
    </subcellularLocation>
</comment>
<dbReference type="GO" id="GO:0019805">
    <property type="term" value="P:quinolinate biosynthetic process"/>
    <property type="evidence" value="ECO:0007669"/>
    <property type="project" value="UniProtKB-UniRule"/>
</dbReference>
<keyword evidence="8 10" id="KW-0496">Mitochondrion</keyword>
<comment type="pathway">
    <text evidence="10">Cofactor biosynthesis; NAD(+) biosynthesis; quinolinate from L-kynurenine: step 1/3.</text>
</comment>
<evidence type="ECO:0000313" key="13">
    <source>
        <dbReference type="EnsemblMetazoa" id="XP_014255663.1"/>
    </source>
</evidence>
<evidence type="ECO:0000256" key="10">
    <source>
        <dbReference type="HAMAP-Rule" id="MF_03018"/>
    </source>
</evidence>
<keyword evidence="2 10" id="KW-0285">Flavoprotein</keyword>
<dbReference type="GeneID" id="106670119"/>
<evidence type="ECO:0000256" key="1">
    <source>
        <dbReference type="ARBA" id="ARBA00001974"/>
    </source>
</evidence>
<comment type="function">
    <text evidence="10">Catalyzes the hydroxylation of L-kynurenine (L-Kyn) to form 3-hydroxy-L-kynurenine (L-3OHKyn). Required for synthesis of quinolinic acid.</text>
</comment>
<dbReference type="RefSeq" id="XP_014255663.1">
    <property type="nucleotide sequence ID" value="XM_014400177.2"/>
</dbReference>
<dbReference type="CTD" id="35724"/>
<sequence>MDRANLKVVVVGGGLVGSLIATYFGQRGYNVHLYEYREDIRTSELVQGKSINLALSVRGLKALEGIGIADSVRAYGIPMYGRMIHSVTGKTRPIPYDPVYQQCIYSVGRKHINEVLLNEAEKMPNLHLNFDRKLVALDLEEKKLKFKSAQGKIEEVRADLIIGADGAFSAVRSELLKRSRINFSQTYIEHGYLELAIPPENNHKMQGNHLHIWPRDEFMMIALPNQDDSWTVTLFMPHTQFSMLDKKDKLLRFFRDKFPDAIDLIGEKSLIDTYFSTKPSFLISIKVSKYNYKDHVVLVGDAAHAMVPFYGQGMNAGFEDCRLLDDFLHNRGLTIREGLEEYSKSRNPNAEAICDLAMYNYIEMRHLVNTTSFIVRKFFDNCLYRIVPSLWIPLYQSVTFSNMDYLNCIKNKKWQDMSLEKFLYAFGVTSAALAFITMFKITTK</sequence>
<comment type="catalytic activity">
    <reaction evidence="9 10">
        <text>L-kynurenine + NADPH + O2 + H(+) = 3-hydroxy-L-kynurenine + NADP(+) + H2O</text>
        <dbReference type="Rhea" id="RHEA:20545"/>
        <dbReference type="ChEBI" id="CHEBI:15377"/>
        <dbReference type="ChEBI" id="CHEBI:15378"/>
        <dbReference type="ChEBI" id="CHEBI:15379"/>
        <dbReference type="ChEBI" id="CHEBI:57783"/>
        <dbReference type="ChEBI" id="CHEBI:57959"/>
        <dbReference type="ChEBI" id="CHEBI:58125"/>
        <dbReference type="ChEBI" id="CHEBI:58349"/>
        <dbReference type="EC" id="1.14.13.9"/>
    </reaction>
</comment>
<comment type="cofactor">
    <cofactor evidence="1 10">
        <name>FAD</name>
        <dbReference type="ChEBI" id="CHEBI:57692"/>
    </cofactor>
</comment>
<feature type="domain" description="FAD-binding" evidence="12">
    <location>
        <begin position="6"/>
        <end position="355"/>
    </location>
</feature>
<evidence type="ECO:0000313" key="14">
    <source>
        <dbReference type="Proteomes" id="UP000494040"/>
    </source>
</evidence>
<dbReference type="KEGG" id="clec:106670119"/>
<evidence type="ECO:0000256" key="4">
    <source>
        <dbReference type="ARBA" id="ARBA00022827"/>
    </source>
</evidence>
<keyword evidence="5 10" id="KW-0521">NADP</keyword>
<keyword evidence="10 11" id="KW-0472">Membrane</keyword>
<dbReference type="InterPro" id="IPR036188">
    <property type="entry name" value="FAD/NAD-bd_sf"/>
</dbReference>
<dbReference type="EnsemblMetazoa" id="XM_014400177.2">
    <property type="protein sequence ID" value="XP_014255663.1"/>
    <property type="gene ID" value="LOC106670119"/>
</dbReference>
<evidence type="ECO:0000256" key="9">
    <source>
        <dbReference type="ARBA" id="ARBA00047818"/>
    </source>
</evidence>
<dbReference type="GO" id="GO:0034354">
    <property type="term" value="P:'de novo' NAD+ biosynthetic process from L-tryptophan"/>
    <property type="evidence" value="ECO:0007669"/>
    <property type="project" value="UniProtKB-UniRule"/>
</dbReference>
<proteinExistence type="inferred from homology"/>
<dbReference type="InterPro" id="IPR002938">
    <property type="entry name" value="FAD-bd"/>
</dbReference>
<comment type="similarity">
    <text evidence="10">Belongs to the aromatic-ring hydroxylase family. KMO subfamily.</text>
</comment>
<dbReference type="Gene3D" id="3.50.50.60">
    <property type="entry name" value="FAD/NAD(P)-binding domain"/>
    <property type="match status" value="1"/>
</dbReference>
<dbReference type="GO" id="GO:0005741">
    <property type="term" value="C:mitochondrial outer membrane"/>
    <property type="evidence" value="ECO:0007669"/>
    <property type="project" value="TreeGrafter"/>
</dbReference>
<keyword evidence="4 10" id="KW-0274">FAD</keyword>
<feature type="transmembrane region" description="Helical" evidence="11">
    <location>
        <begin position="6"/>
        <end position="24"/>
    </location>
</feature>
<keyword evidence="11" id="KW-0812">Transmembrane</keyword>
<dbReference type="GO" id="GO:0071949">
    <property type="term" value="F:FAD binding"/>
    <property type="evidence" value="ECO:0007669"/>
    <property type="project" value="InterPro"/>
</dbReference>
<feature type="transmembrane region" description="Helical" evidence="11">
    <location>
        <begin position="422"/>
        <end position="441"/>
    </location>
</feature>
<reference evidence="13" key="1">
    <citation type="submission" date="2022-01" db="UniProtKB">
        <authorList>
            <consortium name="EnsemblMetazoa"/>
        </authorList>
    </citation>
    <scope>IDENTIFICATION</scope>
</reference>
<dbReference type="InterPro" id="IPR027545">
    <property type="entry name" value="Kynurenine_monooxygenase"/>
</dbReference>
<dbReference type="Pfam" id="PF01494">
    <property type="entry name" value="FAD_binding_3"/>
    <property type="match status" value="1"/>
</dbReference>
<evidence type="ECO:0000256" key="11">
    <source>
        <dbReference type="SAM" id="Phobius"/>
    </source>
</evidence>
<dbReference type="PANTHER" id="PTHR46028">
    <property type="entry name" value="KYNURENINE 3-MONOOXYGENASE"/>
    <property type="match status" value="1"/>
</dbReference>
<organism evidence="13 14">
    <name type="scientific">Cimex lectularius</name>
    <name type="common">Bed bug</name>
    <name type="synonym">Acanthia lectularia</name>
    <dbReference type="NCBI Taxonomy" id="79782"/>
    <lineage>
        <taxon>Eukaryota</taxon>
        <taxon>Metazoa</taxon>
        <taxon>Ecdysozoa</taxon>
        <taxon>Arthropoda</taxon>
        <taxon>Hexapoda</taxon>
        <taxon>Insecta</taxon>
        <taxon>Pterygota</taxon>
        <taxon>Neoptera</taxon>
        <taxon>Paraneoptera</taxon>
        <taxon>Hemiptera</taxon>
        <taxon>Heteroptera</taxon>
        <taxon>Panheteroptera</taxon>
        <taxon>Cimicomorpha</taxon>
        <taxon>Cimicidae</taxon>
        <taxon>Cimex</taxon>
    </lineage>
</organism>
<keyword evidence="6 10" id="KW-0560">Oxidoreductase</keyword>